<protein>
    <submittedName>
        <fullName evidence="2">Transposase, IS111A/IS1328/IS1533</fullName>
    </submittedName>
</protein>
<evidence type="ECO:0000313" key="3">
    <source>
        <dbReference type="Proteomes" id="UP000001953"/>
    </source>
</evidence>
<evidence type="ECO:0000313" key="2">
    <source>
        <dbReference type="EMBL" id="ABE65179.1"/>
    </source>
</evidence>
<sequence length="243" mass="26450">MDVHKATVCVAIAESGRGGEVREVGAFENRPDVLRKMVARLGKQRPRLNFCYEAGLCGYGLHRLLIGLGHDCVVVAPSLIPMKAGDRMKTDHRDTLMLAKLHRAGELTPIWISAQPVVPLGRFRDDPAPNGVCRRSLADDLHVFGRAHPSSNVSRGGIMHAQAEANDCKSCGLQQVRHSRSPAAVASGHGRQMWGDAESNCSRECQCRDFQGRTVIRKQKNTPASAKLDPSGPRVVAASRNFS</sequence>
<keyword evidence="2" id="KW-0614">Plasmid</keyword>
<reference evidence="3" key="1">
    <citation type="submission" date="2006-03" db="EMBL/GenBank/DDBJ databases">
        <title>Complete sequence of plasmid 3 of Nitrobacter hamburgensis X14.</title>
        <authorList>
            <consortium name="US DOE Joint Genome Institute"/>
            <person name="Copeland A."/>
            <person name="Lucas S."/>
            <person name="Lapidus A."/>
            <person name="Barry K."/>
            <person name="Detter J.C."/>
            <person name="Glavina del Rio T."/>
            <person name="Hammon N."/>
            <person name="Israni S."/>
            <person name="Dalin E."/>
            <person name="Tice H."/>
            <person name="Pitluck S."/>
            <person name="Chain P."/>
            <person name="Malfatti S."/>
            <person name="Shin M."/>
            <person name="Vergez L."/>
            <person name="Schmutz J."/>
            <person name="Larimer F."/>
            <person name="Land M."/>
            <person name="Hauser L."/>
            <person name="Kyrpides N."/>
            <person name="Ivanova N."/>
            <person name="Ward B."/>
            <person name="Arp D."/>
            <person name="Klotz M."/>
            <person name="Stein L."/>
            <person name="O'Mullan G."/>
            <person name="Starkenburg S."/>
            <person name="Sayavedra L."/>
            <person name="Poret-Peterson A.T."/>
            <person name="Gentry M.E."/>
            <person name="Bruce D."/>
            <person name="Richardson P."/>
        </authorList>
    </citation>
    <scope>NUCLEOTIDE SEQUENCE [LARGE SCALE GENOMIC DNA]</scope>
    <source>
        <strain evidence="3">DSM 10229 / NCIMB 13809 / X14</strain>
        <plasmid evidence="3">Plasmid pNITHX3</plasmid>
    </source>
</reference>
<dbReference type="EMBL" id="CP000322">
    <property type="protein sequence ID" value="ABE65179.1"/>
    <property type="molecule type" value="Genomic_DNA"/>
</dbReference>
<name>Q1QF18_NITHX</name>
<organism evidence="2 3">
    <name type="scientific">Nitrobacter hamburgensis (strain DSM 10229 / NCIMB 13809 / X14)</name>
    <dbReference type="NCBI Taxonomy" id="323097"/>
    <lineage>
        <taxon>Bacteria</taxon>
        <taxon>Pseudomonadati</taxon>
        <taxon>Pseudomonadota</taxon>
        <taxon>Alphaproteobacteria</taxon>
        <taxon>Hyphomicrobiales</taxon>
        <taxon>Nitrobacteraceae</taxon>
        <taxon>Nitrobacter</taxon>
    </lineage>
</organism>
<dbReference type="KEGG" id="nha:Nham_4617"/>
<evidence type="ECO:0000256" key="1">
    <source>
        <dbReference type="SAM" id="MobiDB-lite"/>
    </source>
</evidence>
<geneLocation type="plasmid" evidence="3">
    <name>pNITHX3</name>
</geneLocation>
<accession>Q1QF18</accession>
<proteinExistence type="predicted"/>
<dbReference type="Proteomes" id="UP000001953">
    <property type="component" value="Plasmid 3"/>
</dbReference>
<keyword evidence="3" id="KW-1185">Reference proteome</keyword>
<gene>
    <name evidence="2" type="ordered locus">Nham_4617</name>
</gene>
<feature type="region of interest" description="Disordered" evidence="1">
    <location>
        <begin position="218"/>
        <end position="243"/>
    </location>
</feature>
<dbReference type="AlphaFoldDB" id="Q1QF18"/>
<dbReference type="HOGENOM" id="CLU_1141630_0_0_5"/>